<keyword evidence="4" id="KW-0539">Nucleus</keyword>
<evidence type="ECO:0000256" key="3">
    <source>
        <dbReference type="ARBA" id="ARBA00023163"/>
    </source>
</evidence>
<dbReference type="PROSITE" id="PS51005">
    <property type="entry name" value="NAC"/>
    <property type="match status" value="1"/>
</dbReference>
<organism evidence="7 8">
    <name type="scientific">Nelumbo nucifera</name>
    <name type="common">Sacred lotus</name>
    <dbReference type="NCBI Taxonomy" id="4432"/>
    <lineage>
        <taxon>Eukaryota</taxon>
        <taxon>Viridiplantae</taxon>
        <taxon>Streptophyta</taxon>
        <taxon>Embryophyta</taxon>
        <taxon>Tracheophyta</taxon>
        <taxon>Spermatophyta</taxon>
        <taxon>Magnoliopsida</taxon>
        <taxon>Proteales</taxon>
        <taxon>Nelumbonaceae</taxon>
        <taxon>Nelumbo</taxon>
    </lineage>
</organism>
<dbReference type="EMBL" id="DUZY01000007">
    <property type="protein sequence ID" value="DAD46179.1"/>
    <property type="molecule type" value="Genomic_DNA"/>
</dbReference>
<evidence type="ECO:0000256" key="1">
    <source>
        <dbReference type="ARBA" id="ARBA00023015"/>
    </source>
</evidence>
<accession>A0A822ZS58</accession>
<dbReference type="GO" id="GO:0003677">
    <property type="term" value="F:DNA binding"/>
    <property type="evidence" value="ECO:0007669"/>
    <property type="project" value="UniProtKB-KW"/>
</dbReference>
<dbReference type="AlphaFoldDB" id="A0A822ZS58"/>
<keyword evidence="1" id="KW-0805">Transcription regulation</keyword>
<dbReference type="SUPFAM" id="SSF101941">
    <property type="entry name" value="NAC domain"/>
    <property type="match status" value="1"/>
</dbReference>
<evidence type="ECO:0000256" key="2">
    <source>
        <dbReference type="ARBA" id="ARBA00023125"/>
    </source>
</evidence>
<dbReference type="Pfam" id="PF02365">
    <property type="entry name" value="NAM"/>
    <property type="match status" value="1"/>
</dbReference>
<dbReference type="InterPro" id="IPR036093">
    <property type="entry name" value="NAC_dom_sf"/>
</dbReference>
<name>A0A822ZS58_NELNU</name>
<dbReference type="Gene3D" id="2.170.150.80">
    <property type="entry name" value="NAC domain"/>
    <property type="match status" value="1"/>
</dbReference>
<dbReference type="GO" id="GO:0006355">
    <property type="term" value="P:regulation of DNA-templated transcription"/>
    <property type="evidence" value="ECO:0007669"/>
    <property type="project" value="InterPro"/>
</dbReference>
<reference evidence="7 8" key="1">
    <citation type="journal article" date="2020" name="Mol. Biol. Evol.">
        <title>Distinct Expression and Methylation Patterns for Genes with Different Fates following a Single Whole-Genome Duplication in Flowering Plants.</title>
        <authorList>
            <person name="Shi T."/>
            <person name="Rahmani R.S."/>
            <person name="Gugger P.F."/>
            <person name="Wang M."/>
            <person name="Li H."/>
            <person name="Zhang Y."/>
            <person name="Li Z."/>
            <person name="Wang Q."/>
            <person name="Van de Peer Y."/>
            <person name="Marchal K."/>
            <person name="Chen J."/>
        </authorList>
    </citation>
    <scope>NUCLEOTIDE SEQUENCE [LARGE SCALE GENOMIC DNA]</scope>
    <source>
        <tissue evidence="7">Leaf</tissue>
    </source>
</reference>
<dbReference type="PANTHER" id="PTHR31719">
    <property type="entry name" value="NAC TRANSCRIPTION FACTOR 56"/>
    <property type="match status" value="1"/>
</dbReference>
<evidence type="ECO:0000259" key="6">
    <source>
        <dbReference type="PROSITE" id="PS51005"/>
    </source>
</evidence>
<dbReference type="PANTHER" id="PTHR31719:SF127">
    <property type="entry name" value="NAC TRANSCRIPTION FACTOR 29"/>
    <property type="match status" value="1"/>
</dbReference>
<evidence type="ECO:0000256" key="5">
    <source>
        <dbReference type="SAM" id="MobiDB-lite"/>
    </source>
</evidence>
<gene>
    <name evidence="7" type="ORF">HUJ06_004409</name>
</gene>
<comment type="caution">
    <text evidence="7">The sequence shown here is derived from an EMBL/GenBank/DDBJ whole genome shotgun (WGS) entry which is preliminary data.</text>
</comment>
<evidence type="ECO:0000313" key="8">
    <source>
        <dbReference type="Proteomes" id="UP000607653"/>
    </source>
</evidence>
<dbReference type="InterPro" id="IPR003441">
    <property type="entry name" value="NAC-dom"/>
</dbReference>
<feature type="region of interest" description="Disordered" evidence="5">
    <location>
        <begin position="361"/>
        <end position="381"/>
    </location>
</feature>
<keyword evidence="2" id="KW-0238">DNA-binding</keyword>
<keyword evidence="8" id="KW-1185">Reference proteome</keyword>
<keyword evidence="3" id="KW-0804">Transcription</keyword>
<proteinExistence type="predicted"/>
<evidence type="ECO:0000256" key="4">
    <source>
        <dbReference type="ARBA" id="ARBA00023242"/>
    </source>
</evidence>
<sequence>MSLSESETFISTKGEIISTKGAQEDVVEKDKEIRERLTYDLGSWILELELELQAVEVKTLILLEWSTYCKKMEDKNTFIPVPVGYRFQPTDEELINYFLRLKVLGIDIPSVDVIDFDVYRCEPEFLPLVTTYGGLIKERYYFVPREKKSQNASRPNRVVTHPIKEGGWWKATQGNKRIFDAERRIVGYKKSLVFYRYKETKKSSKSGEKTNWIMHEFSLAEDDGKVGNKFQQWVLCRIKENKKKGNDTEERQGGGGIMAGDYRNFNDAFASSIPLLEQGNYHQEETILQDQRGADNTTNAVLWPKGDEEMREAEEMIKHRNDDISRNSVATVPVFPVNDEEAEMNELLEMIETNHSYSPEVHTVQPSGDIKEQQQQLPQPQQEDSAVLMLQHTYSDGIFYQQQQPLLPQPQPMEITLQASQQANNHVNLRYDVIHVM</sequence>
<protein>
    <recommendedName>
        <fullName evidence="6">NAC domain-containing protein</fullName>
    </recommendedName>
</protein>
<dbReference type="Proteomes" id="UP000607653">
    <property type="component" value="Unassembled WGS sequence"/>
</dbReference>
<feature type="domain" description="NAC" evidence="6">
    <location>
        <begin position="81"/>
        <end position="241"/>
    </location>
</feature>
<evidence type="ECO:0000313" key="7">
    <source>
        <dbReference type="EMBL" id="DAD46179.1"/>
    </source>
</evidence>